<gene>
    <name evidence="1" type="ORF">FCALED_LOCUS8333</name>
</gene>
<evidence type="ECO:0000313" key="1">
    <source>
        <dbReference type="EMBL" id="CAG8595783.1"/>
    </source>
</evidence>
<dbReference type="EMBL" id="CAJVPQ010002402">
    <property type="protein sequence ID" value="CAG8595783.1"/>
    <property type="molecule type" value="Genomic_DNA"/>
</dbReference>
<reference evidence="1" key="1">
    <citation type="submission" date="2021-06" db="EMBL/GenBank/DDBJ databases">
        <authorList>
            <person name="Kallberg Y."/>
            <person name="Tangrot J."/>
            <person name="Rosling A."/>
        </authorList>
    </citation>
    <scope>NUCLEOTIDE SEQUENCE</scope>
    <source>
        <strain evidence="1">UK204</strain>
    </source>
</reference>
<dbReference type="OrthoDB" id="2411497at2759"/>
<keyword evidence="2" id="KW-1185">Reference proteome</keyword>
<comment type="caution">
    <text evidence="1">The sequence shown here is derived from an EMBL/GenBank/DDBJ whole genome shotgun (WGS) entry which is preliminary data.</text>
</comment>
<protein>
    <submittedName>
        <fullName evidence="1">9108_t:CDS:1</fullName>
    </submittedName>
</protein>
<accession>A0A9N9CBC4</accession>
<dbReference type="Proteomes" id="UP000789570">
    <property type="component" value="Unassembled WGS sequence"/>
</dbReference>
<sequence>MSELEIYLRGKSLCLNNNNFIIFRNQDVDGLSFVKLTYEQLVNFPLNISARKATRFATALFNEVFEFDI</sequence>
<evidence type="ECO:0000313" key="2">
    <source>
        <dbReference type="Proteomes" id="UP000789570"/>
    </source>
</evidence>
<organism evidence="1 2">
    <name type="scientific">Funneliformis caledonium</name>
    <dbReference type="NCBI Taxonomy" id="1117310"/>
    <lineage>
        <taxon>Eukaryota</taxon>
        <taxon>Fungi</taxon>
        <taxon>Fungi incertae sedis</taxon>
        <taxon>Mucoromycota</taxon>
        <taxon>Glomeromycotina</taxon>
        <taxon>Glomeromycetes</taxon>
        <taxon>Glomerales</taxon>
        <taxon>Glomeraceae</taxon>
        <taxon>Funneliformis</taxon>
    </lineage>
</organism>
<dbReference type="AlphaFoldDB" id="A0A9N9CBC4"/>
<name>A0A9N9CBC4_9GLOM</name>
<proteinExistence type="predicted"/>